<dbReference type="Proteomes" id="UP000252707">
    <property type="component" value="Unassembled WGS sequence"/>
</dbReference>
<dbReference type="EMBL" id="QPJY01000001">
    <property type="protein sequence ID" value="RCX33187.1"/>
    <property type="molecule type" value="Genomic_DNA"/>
</dbReference>
<proteinExistence type="predicted"/>
<gene>
    <name evidence="2" type="ORF">DFQ59_101486</name>
</gene>
<protein>
    <submittedName>
        <fullName evidence="2">Uncharacterized protein</fullName>
    </submittedName>
</protein>
<feature type="region of interest" description="Disordered" evidence="1">
    <location>
        <begin position="10"/>
        <end position="30"/>
    </location>
</feature>
<name>A0A369CL85_9GAMM</name>
<dbReference type="AlphaFoldDB" id="A0A369CL85"/>
<evidence type="ECO:0000313" key="3">
    <source>
        <dbReference type="Proteomes" id="UP000252707"/>
    </source>
</evidence>
<comment type="caution">
    <text evidence="2">The sequence shown here is derived from an EMBL/GenBank/DDBJ whole genome shotgun (WGS) entry which is preliminary data.</text>
</comment>
<evidence type="ECO:0000313" key="2">
    <source>
        <dbReference type="EMBL" id="RCX33187.1"/>
    </source>
</evidence>
<accession>A0A369CL85</accession>
<sequence length="30" mass="2888">MSTFVQFDVNAAQAASDHAPLAPAGDGGAA</sequence>
<reference evidence="2 3" key="1">
    <citation type="submission" date="2018-07" db="EMBL/GenBank/DDBJ databases">
        <title>Genomic Encyclopedia of Type Strains, Phase IV (KMG-IV): sequencing the most valuable type-strain genomes for metagenomic binning, comparative biology and taxonomic classification.</title>
        <authorList>
            <person name="Goeker M."/>
        </authorList>
    </citation>
    <scope>NUCLEOTIDE SEQUENCE [LARGE SCALE GENOMIC DNA]</scope>
    <source>
        <strain evidence="2 3">DSM 26407</strain>
    </source>
</reference>
<keyword evidence="3" id="KW-1185">Reference proteome</keyword>
<organism evidence="2 3">
    <name type="scientific">Thioalbus denitrificans</name>
    <dbReference type="NCBI Taxonomy" id="547122"/>
    <lineage>
        <taxon>Bacteria</taxon>
        <taxon>Pseudomonadati</taxon>
        <taxon>Pseudomonadota</taxon>
        <taxon>Gammaproteobacteria</taxon>
        <taxon>Chromatiales</taxon>
        <taxon>Ectothiorhodospiraceae</taxon>
        <taxon>Thioalbus</taxon>
    </lineage>
</organism>
<evidence type="ECO:0000256" key="1">
    <source>
        <dbReference type="SAM" id="MobiDB-lite"/>
    </source>
</evidence>